<feature type="transmembrane region" description="Helical" evidence="1">
    <location>
        <begin position="1268"/>
        <end position="1289"/>
    </location>
</feature>
<gene>
    <name evidence="2" type="ORF">ADUPG1_014859</name>
</gene>
<protein>
    <submittedName>
        <fullName evidence="2">Uncharacterized protein</fullName>
    </submittedName>
</protein>
<dbReference type="EMBL" id="BQXS01020470">
    <property type="protein sequence ID" value="GKT29882.1"/>
    <property type="molecule type" value="Genomic_DNA"/>
</dbReference>
<keyword evidence="1" id="KW-0812">Transmembrane</keyword>
<keyword evidence="1" id="KW-1133">Transmembrane helix</keyword>
<sequence length="1290" mass="143030">MPTDIFENMSGFDFSVNTIIEKSDSTILDSVISHLEDILDSTDSSLRDIHSSIIKILSSANSSLEDYSDVDSLVYNINDAIPDSSQIDVSDSLKYLSPFNDDSLAIDTSAFSMMSTDEFSASNSFHSTIAKLLGDSDELPSDYTDGVTWTGVKQLYDDFGGIYGPLSTIQFTSIDGDQLAYPARHFLDSSISSTSLHSRCHYNPLTSNAFLNSITLGMSRGIVLLIDLSLDSSTAAFLKSPFGAYFLTTMASECITFINTLSSTDYIAVLSTDDSWDGQLFYSGSDMEDECTSSSTTEDSVGGLSAATDAVKALLNEEIIEYFHTLDISSLIDTQIVSDSSSYQHAHESHPLFQTTQSAFTMLRAGIDPTISLSEIIDERLSSVLGYSSTEQNLKSGRPLPKDSPLMIYSVSFGATIHPSYSSYIHILERELPDAPVKLVFTRLAIWDALVNSVACDVVRNLVDGENYSSVSYSSSSLSSSSISLEASNFSTDEATINKICDCANSDKQSIYSSSHSDIFLSNSADPALSTLNKLKCQGFLVTRTVDMMRIVRWAGLQLKRWASGTDIYEAKTSIDDISSTSSDTKTLFVLTDIDIFSTLVYEKAHDSIGELVSFLSEIFVPLYMHKLSNIGFYNGDYSKVPVSFSLSRSEVLLNNQWTFSLPILSPNNTEFLGIVTFSLNSRVLDNAIYSTSPHYALGADFTYSLSQMSYFMVFSQSSQLLSHPALNDTGTKVSQDALTFIEVFSKRSDSSFVDDVYNDIFERKVTNGVTEAVSYRLIDESFDFLSEIPVIFRWKRSKVSGFTVVISLVDRDMRERDTSSQVPPGVCDASYPDQYISSYELTNNPFETGVPCMEMSWYGGFSHLTDEEQEELGVELVAGDLLTQYPSMRGLDVFNDVMLYVAPYVLEAQGITSEEQITIDVVREISRFFAGEDVGFEYATEELQELGQIVNTFSPYLNYVTRRLKAFKYFVFESGFQFPEGLATYYPIAGALPWDLDLTSRGWFLDPLYSGLTLFREPFVSAPSSTLVIPVSTTVQVDDFVLGIGYISMLTDALEPWFDDSFCGSEEGVYCVLISNRGTLVYSSKSSHTSIVNNLIARDEAPFIGEIDPMTFYFLVENDIFIEELGIFESEFKPFYAFNPLAFTSETSVSISGSSQTVQFYSDSASVSCVDQTSTDSNILCTFSEELNLILCVIEIDDDASILCDEVSIHESIQVEEVDCDLSYTHSSISHLWTFSNYDDLEVFCEAMKDEEACGYQSVFAHDDRKLSSFILIGFAILSLLCILDFLVF</sequence>
<name>A0ABQ5KBP9_9EUKA</name>
<evidence type="ECO:0000313" key="3">
    <source>
        <dbReference type="Proteomes" id="UP001057375"/>
    </source>
</evidence>
<evidence type="ECO:0000313" key="2">
    <source>
        <dbReference type="EMBL" id="GKT29882.1"/>
    </source>
</evidence>
<keyword evidence="3" id="KW-1185">Reference proteome</keyword>
<organism evidence="2 3">
    <name type="scientific">Aduncisulcus paluster</name>
    <dbReference type="NCBI Taxonomy" id="2918883"/>
    <lineage>
        <taxon>Eukaryota</taxon>
        <taxon>Metamonada</taxon>
        <taxon>Carpediemonas-like organisms</taxon>
        <taxon>Aduncisulcus</taxon>
    </lineage>
</organism>
<comment type="caution">
    <text evidence="2">The sequence shown here is derived from an EMBL/GenBank/DDBJ whole genome shotgun (WGS) entry which is preliminary data.</text>
</comment>
<proteinExistence type="predicted"/>
<accession>A0ABQ5KBP9</accession>
<evidence type="ECO:0000256" key="1">
    <source>
        <dbReference type="SAM" id="Phobius"/>
    </source>
</evidence>
<dbReference type="Proteomes" id="UP001057375">
    <property type="component" value="Unassembled WGS sequence"/>
</dbReference>
<keyword evidence="1" id="KW-0472">Membrane</keyword>
<reference evidence="2" key="1">
    <citation type="submission" date="2022-03" db="EMBL/GenBank/DDBJ databases">
        <title>Draft genome sequence of Aduncisulcus paluster, a free-living microaerophilic Fornicata.</title>
        <authorList>
            <person name="Yuyama I."/>
            <person name="Kume K."/>
            <person name="Tamura T."/>
            <person name="Inagaki Y."/>
            <person name="Hashimoto T."/>
        </authorList>
    </citation>
    <scope>NUCLEOTIDE SEQUENCE</scope>
    <source>
        <strain evidence="2">NY0171</strain>
    </source>
</reference>